<dbReference type="OrthoDB" id="10267305at2759"/>
<protein>
    <recommendedName>
        <fullName evidence="2">CWF21 domain-containing protein</fullName>
    </recommendedName>
</protein>
<feature type="compositionally biased region" description="Polar residues" evidence="1">
    <location>
        <begin position="1"/>
        <end position="22"/>
    </location>
</feature>
<dbReference type="InterPro" id="IPR013170">
    <property type="entry name" value="mRNA_splic_Cwf21_dom"/>
</dbReference>
<sequence>MRERNLSSLRSGGQHPAATQGQEVEKIEQGERDAEILKHERSRELELKVFELRDKLEDEG</sequence>
<feature type="region of interest" description="Disordered" evidence="1">
    <location>
        <begin position="1"/>
        <end position="32"/>
    </location>
</feature>
<dbReference type="GO" id="GO:0005634">
    <property type="term" value="C:nucleus"/>
    <property type="evidence" value="ECO:0007669"/>
    <property type="project" value="UniProtKB-ARBA"/>
</dbReference>
<evidence type="ECO:0000259" key="2">
    <source>
        <dbReference type="Pfam" id="PF08312"/>
    </source>
</evidence>
<proteinExistence type="predicted"/>
<reference evidence="3" key="1">
    <citation type="journal article" date="2020" name="Stud. Mycol.">
        <title>101 Dothideomycetes genomes: a test case for predicting lifestyles and emergence of pathogens.</title>
        <authorList>
            <person name="Haridas S."/>
            <person name="Albert R."/>
            <person name="Binder M."/>
            <person name="Bloem J."/>
            <person name="Labutti K."/>
            <person name="Salamov A."/>
            <person name="Andreopoulos B."/>
            <person name="Baker S."/>
            <person name="Barry K."/>
            <person name="Bills G."/>
            <person name="Bluhm B."/>
            <person name="Cannon C."/>
            <person name="Castanera R."/>
            <person name="Culley D."/>
            <person name="Daum C."/>
            <person name="Ezra D."/>
            <person name="Gonzalez J."/>
            <person name="Henrissat B."/>
            <person name="Kuo A."/>
            <person name="Liang C."/>
            <person name="Lipzen A."/>
            <person name="Lutzoni F."/>
            <person name="Magnuson J."/>
            <person name="Mondo S."/>
            <person name="Nolan M."/>
            <person name="Ohm R."/>
            <person name="Pangilinan J."/>
            <person name="Park H.-J."/>
            <person name="Ramirez L."/>
            <person name="Alfaro M."/>
            <person name="Sun H."/>
            <person name="Tritt A."/>
            <person name="Yoshinaga Y."/>
            <person name="Zwiers L.-H."/>
            <person name="Turgeon B."/>
            <person name="Goodwin S."/>
            <person name="Spatafora J."/>
            <person name="Crous P."/>
            <person name="Grigoriev I."/>
        </authorList>
    </citation>
    <scope>NUCLEOTIDE SEQUENCE</scope>
    <source>
        <strain evidence="3">CBS 480.64</strain>
    </source>
</reference>
<dbReference type="Pfam" id="PF08312">
    <property type="entry name" value="cwf21"/>
    <property type="match status" value="1"/>
</dbReference>
<gene>
    <name evidence="3" type="ORF">K470DRAFT_258762</name>
</gene>
<name>A0A6A7BY18_9PEZI</name>
<dbReference type="AlphaFoldDB" id="A0A6A7BY18"/>
<organism evidence="3 4">
    <name type="scientific">Piedraia hortae CBS 480.64</name>
    <dbReference type="NCBI Taxonomy" id="1314780"/>
    <lineage>
        <taxon>Eukaryota</taxon>
        <taxon>Fungi</taxon>
        <taxon>Dikarya</taxon>
        <taxon>Ascomycota</taxon>
        <taxon>Pezizomycotina</taxon>
        <taxon>Dothideomycetes</taxon>
        <taxon>Dothideomycetidae</taxon>
        <taxon>Capnodiales</taxon>
        <taxon>Piedraiaceae</taxon>
        <taxon>Piedraia</taxon>
    </lineage>
</organism>
<evidence type="ECO:0000313" key="4">
    <source>
        <dbReference type="Proteomes" id="UP000799421"/>
    </source>
</evidence>
<dbReference type="CDD" id="cd21372">
    <property type="entry name" value="cwf21_CWC21-like"/>
    <property type="match status" value="1"/>
</dbReference>
<dbReference type="Proteomes" id="UP000799421">
    <property type="component" value="Unassembled WGS sequence"/>
</dbReference>
<accession>A0A6A7BY18</accession>
<evidence type="ECO:0000313" key="3">
    <source>
        <dbReference type="EMBL" id="KAF2859585.1"/>
    </source>
</evidence>
<feature type="compositionally biased region" description="Basic and acidic residues" evidence="1">
    <location>
        <begin position="23"/>
        <end position="32"/>
    </location>
</feature>
<keyword evidence="4" id="KW-1185">Reference proteome</keyword>
<dbReference type="EMBL" id="MU005991">
    <property type="protein sequence ID" value="KAF2859585.1"/>
    <property type="molecule type" value="Genomic_DNA"/>
</dbReference>
<feature type="domain" description="CWF21" evidence="2">
    <location>
        <begin position="37"/>
        <end position="60"/>
    </location>
</feature>
<evidence type="ECO:0000256" key="1">
    <source>
        <dbReference type="SAM" id="MobiDB-lite"/>
    </source>
</evidence>